<dbReference type="EMBL" id="AAMBKR010000039">
    <property type="protein sequence ID" value="EDF6267513.1"/>
    <property type="molecule type" value="Genomic_DNA"/>
</dbReference>
<evidence type="ECO:0000256" key="1">
    <source>
        <dbReference type="SAM" id="MobiDB-lite"/>
    </source>
</evidence>
<organism evidence="2">
    <name type="scientific">Salmonella senftenberg</name>
    <dbReference type="NCBI Taxonomy" id="28150"/>
    <lineage>
        <taxon>Bacteria</taxon>
        <taxon>Pseudomonadati</taxon>
        <taxon>Pseudomonadota</taxon>
        <taxon>Gammaproteobacteria</taxon>
        <taxon>Enterobacterales</taxon>
        <taxon>Enterobacteriaceae</taxon>
        <taxon>Salmonella</taxon>
    </lineage>
</organism>
<name>A0A628XWX9_SALSE</name>
<sequence>MGFWDKARDVAKSAGKMAWEETKAANERMQQYKDEMPSLNDRELARIVAKERSSSPLKAGAARQELKNRGYSTAEEIKSLL</sequence>
<reference evidence="2" key="1">
    <citation type="submission" date="2018-07" db="EMBL/GenBank/DDBJ databases">
        <authorList>
            <consortium name="PulseNet: The National Subtyping Network for Foodborne Disease Surveillance"/>
            <person name="Tarr C.L."/>
            <person name="Trees E."/>
            <person name="Katz L.S."/>
            <person name="Carleton-Romer H.A."/>
            <person name="Stroika S."/>
            <person name="Kucerova Z."/>
            <person name="Roache K.F."/>
            <person name="Sabol A.L."/>
            <person name="Besser J."/>
            <person name="Gerner-Smidt P."/>
        </authorList>
    </citation>
    <scope>NUCLEOTIDE SEQUENCE</scope>
    <source>
        <strain evidence="2">2017K-0051</strain>
    </source>
</reference>
<gene>
    <name evidence="2" type="ORF">B0986_22970</name>
</gene>
<evidence type="ECO:0000313" key="2">
    <source>
        <dbReference type="EMBL" id="EDF6267513.1"/>
    </source>
</evidence>
<accession>A0A628XWX9</accession>
<feature type="region of interest" description="Disordered" evidence="1">
    <location>
        <begin position="50"/>
        <end position="81"/>
    </location>
</feature>
<protein>
    <submittedName>
        <fullName evidence="2">Uncharacterized protein</fullName>
    </submittedName>
</protein>
<dbReference type="AlphaFoldDB" id="A0A628XWX9"/>
<proteinExistence type="predicted"/>
<comment type="caution">
    <text evidence="2">The sequence shown here is derived from an EMBL/GenBank/DDBJ whole genome shotgun (WGS) entry which is preliminary data.</text>
</comment>